<feature type="region of interest" description="Disordered" evidence="1">
    <location>
        <begin position="780"/>
        <end position="808"/>
    </location>
</feature>
<dbReference type="InterPro" id="IPR044152">
    <property type="entry name" value="YqjM-like"/>
</dbReference>
<dbReference type="Proteomes" id="UP001596174">
    <property type="component" value="Unassembled WGS sequence"/>
</dbReference>
<dbReference type="InterPro" id="IPR002938">
    <property type="entry name" value="FAD-bd"/>
</dbReference>
<dbReference type="Pfam" id="PF00724">
    <property type="entry name" value="Oxidored_FMN"/>
    <property type="match status" value="1"/>
</dbReference>
<dbReference type="InterPro" id="IPR001155">
    <property type="entry name" value="OxRdtase_FMN_N"/>
</dbReference>
<dbReference type="Gene3D" id="3.20.20.70">
    <property type="entry name" value="Aldolase class I"/>
    <property type="match status" value="1"/>
</dbReference>
<dbReference type="PANTHER" id="PTHR43303">
    <property type="entry name" value="NADPH DEHYDROGENASE C23G7.10C-RELATED"/>
    <property type="match status" value="1"/>
</dbReference>
<feature type="domain" description="FAD-binding" evidence="3">
    <location>
        <begin position="3"/>
        <end position="328"/>
    </location>
</feature>
<proteinExistence type="predicted"/>
<dbReference type="EMBL" id="JBHSQJ010000079">
    <property type="protein sequence ID" value="MFC5909355.1"/>
    <property type="molecule type" value="Genomic_DNA"/>
</dbReference>
<dbReference type="SUPFAM" id="SSF51395">
    <property type="entry name" value="FMN-linked oxidoreductases"/>
    <property type="match status" value="1"/>
</dbReference>
<sequence>MRIAIVGGGPGGLYFAALMKQLDPAHEVTVWERNAPDDTFGFGVVFSDETLSGIDNADEVVHATMESRFARWTDIDVEFNGHRFTVGGQGFAAMSRKELLQILQQRAAELGVTVHYRTEAPDVDQLRASHDLVLAADGVNSAVRTKYADVFRPSLDPRRNKYIWLGTDLVFEAFQFFVKQTEWGTMQIHGYPYSEAGSTFIVEMHEDVWRRAGFDRTEHQALPPGASDAYAVARIAEIFAEELKGHQVLTNNSKWLNFTTVRNARWYDGNVVLLGDAAHTAHFSIGSGTKLAMEDALALAACLHERPSVAEALAAYQAERKPVVESTQRAAQASLEWFENIGMYADQEPAQFVFNLLTRSRRITFENLKERDADFAARMEREFARSQRSAEVAPAMFQPVRIGELELKNRVIVSPMDMYCSVEGVPGDFHLVHLGSKALGGAGLVMTEMVCVSPEGRITPGCPGLWTDEQRDAWRRVTDFVHARATARIGLQLGHSGRKGSTRLMWEGMDEPLPEGNWEVIGPSALPYGPGCHVPREATRADLDQVVADFTAAAERGVAAGFDLVEVHAAHGYLLSSFLSPVANRRTDEYGGSLENRLRFPLEVFDAVRRAVPDRIPVTVRISATDWVPDGNTDEDAVEIARAFIAHGAAAIDVSSGQVTKDEQPAFGRSYQTPFADKIRHRVAGPAGVKVIAVGAISSYDDVNSILLAGRADLCALGRTHLYNPQWTLQAAAEQEYRGAGAQWPVQWEAGRRKPPASRTDRIPPRLSLLREGAGAAGNAVHLRWTPQRTADPAPRSSALERPPYSVR</sequence>
<evidence type="ECO:0000256" key="1">
    <source>
        <dbReference type="SAM" id="MobiDB-lite"/>
    </source>
</evidence>
<feature type="domain" description="NADH:flavin oxidoreductase/NADH oxidase N-terminal" evidence="2">
    <location>
        <begin position="396"/>
        <end position="733"/>
    </location>
</feature>
<accession>A0ABW1G5Z9</accession>
<evidence type="ECO:0000313" key="4">
    <source>
        <dbReference type="EMBL" id="MFC5909355.1"/>
    </source>
</evidence>
<gene>
    <name evidence="4" type="ORF">ACFP3V_19320</name>
</gene>
<reference evidence="5" key="1">
    <citation type="journal article" date="2019" name="Int. J. Syst. Evol. Microbiol.">
        <title>The Global Catalogue of Microorganisms (GCM) 10K type strain sequencing project: providing services to taxonomists for standard genome sequencing and annotation.</title>
        <authorList>
            <consortium name="The Broad Institute Genomics Platform"/>
            <consortium name="The Broad Institute Genome Sequencing Center for Infectious Disease"/>
            <person name="Wu L."/>
            <person name="Ma J."/>
        </authorList>
    </citation>
    <scope>NUCLEOTIDE SEQUENCE [LARGE SCALE GENOMIC DNA]</scope>
    <source>
        <strain evidence="5">JCM 4816</strain>
    </source>
</reference>
<dbReference type="PANTHER" id="PTHR43303:SF3">
    <property type="entry name" value="BLR3436 PROTEIN"/>
    <property type="match status" value="1"/>
</dbReference>
<dbReference type="InterPro" id="IPR036188">
    <property type="entry name" value="FAD/NAD-bd_sf"/>
</dbReference>
<evidence type="ECO:0000259" key="2">
    <source>
        <dbReference type="Pfam" id="PF00724"/>
    </source>
</evidence>
<dbReference type="Gene3D" id="3.30.9.20">
    <property type="match status" value="1"/>
</dbReference>
<dbReference type="InterPro" id="IPR013785">
    <property type="entry name" value="Aldolase_TIM"/>
</dbReference>
<dbReference type="PRINTS" id="PR00420">
    <property type="entry name" value="RNGMNOXGNASE"/>
</dbReference>
<evidence type="ECO:0000313" key="5">
    <source>
        <dbReference type="Proteomes" id="UP001596174"/>
    </source>
</evidence>
<dbReference type="Gene3D" id="3.50.50.60">
    <property type="entry name" value="FAD/NAD(P)-binding domain"/>
    <property type="match status" value="1"/>
</dbReference>
<dbReference type="Pfam" id="PF01494">
    <property type="entry name" value="FAD_binding_3"/>
    <property type="match status" value="1"/>
</dbReference>
<dbReference type="SUPFAM" id="SSF51905">
    <property type="entry name" value="FAD/NAD(P)-binding domain"/>
    <property type="match status" value="1"/>
</dbReference>
<organism evidence="4 5">
    <name type="scientific">Streptacidiphilus monticola</name>
    <dbReference type="NCBI Taxonomy" id="2161674"/>
    <lineage>
        <taxon>Bacteria</taxon>
        <taxon>Bacillati</taxon>
        <taxon>Actinomycetota</taxon>
        <taxon>Actinomycetes</taxon>
        <taxon>Kitasatosporales</taxon>
        <taxon>Streptomycetaceae</taxon>
        <taxon>Streptacidiphilus</taxon>
    </lineage>
</organism>
<dbReference type="NCBIfam" id="NF006101">
    <property type="entry name" value="PRK08255.1"/>
    <property type="match status" value="1"/>
</dbReference>
<protein>
    <submittedName>
        <fullName evidence="4">Bifunctional salicylyl-CoA 5-hydroxylase/oxidoreductase</fullName>
    </submittedName>
</protein>
<evidence type="ECO:0000259" key="3">
    <source>
        <dbReference type="Pfam" id="PF01494"/>
    </source>
</evidence>
<keyword evidence="5" id="KW-1185">Reference proteome</keyword>
<dbReference type="RefSeq" id="WP_380585075.1">
    <property type="nucleotide sequence ID" value="NZ_JBHSQJ010000079.1"/>
</dbReference>
<dbReference type="CDD" id="cd02932">
    <property type="entry name" value="OYE_YqiM_FMN"/>
    <property type="match status" value="1"/>
</dbReference>
<comment type="caution">
    <text evidence="4">The sequence shown here is derived from an EMBL/GenBank/DDBJ whole genome shotgun (WGS) entry which is preliminary data.</text>
</comment>
<name>A0ABW1G5Z9_9ACTN</name>